<dbReference type="AlphaFoldDB" id="A0A7X1YAL0"/>
<evidence type="ECO:0000313" key="2">
    <source>
        <dbReference type="EMBL" id="MQT89613.1"/>
    </source>
</evidence>
<keyword evidence="4" id="KW-1185">Reference proteome</keyword>
<organism evidence="3 4">
    <name type="scientific">Pseudomonas helleri</name>
    <dbReference type="NCBI Taxonomy" id="1608996"/>
    <lineage>
        <taxon>Bacteria</taxon>
        <taxon>Pseudomonadati</taxon>
        <taxon>Pseudomonadota</taxon>
        <taxon>Gammaproteobacteria</taxon>
        <taxon>Pseudomonadales</taxon>
        <taxon>Pseudomonadaceae</taxon>
        <taxon>Pseudomonas</taxon>
    </lineage>
</organism>
<evidence type="ECO:0000313" key="5">
    <source>
        <dbReference type="Proteomes" id="UP000489190"/>
    </source>
</evidence>
<dbReference type="EMBL" id="WIVX01000110">
    <property type="protein sequence ID" value="MQU33473.1"/>
    <property type="molecule type" value="Genomic_DNA"/>
</dbReference>
<dbReference type="Proteomes" id="UP000470186">
    <property type="component" value="Unassembled WGS sequence"/>
</dbReference>
<protein>
    <recommendedName>
        <fullName evidence="1">Cyclic-phosphate processing Receiver domain-containing protein</fullName>
    </recommendedName>
</protein>
<comment type="caution">
    <text evidence="3">The sequence shown here is derived from an EMBL/GenBank/DDBJ whole genome shotgun (WGS) entry which is preliminary data.</text>
</comment>
<dbReference type="RefSeq" id="WP_153328228.1">
    <property type="nucleotide sequence ID" value="NZ_JBQQJQ010000122.1"/>
</dbReference>
<dbReference type="Proteomes" id="UP000489190">
    <property type="component" value="Unassembled WGS sequence"/>
</dbReference>
<gene>
    <name evidence="3" type="ORF">GHO30_19150</name>
    <name evidence="2" type="ORF">GHO39_10770</name>
</gene>
<evidence type="ECO:0000259" key="1">
    <source>
        <dbReference type="Pfam" id="PF20274"/>
    </source>
</evidence>
<dbReference type="EMBL" id="WIWI01000025">
    <property type="protein sequence ID" value="MQT89613.1"/>
    <property type="molecule type" value="Genomic_DNA"/>
</dbReference>
<proteinExistence type="predicted"/>
<accession>A0A7X1YAL0</accession>
<evidence type="ECO:0000313" key="3">
    <source>
        <dbReference type="EMBL" id="MQU33473.1"/>
    </source>
</evidence>
<feature type="domain" description="Cyclic-phosphate processing Receiver" evidence="1">
    <location>
        <begin position="1"/>
        <end position="89"/>
    </location>
</feature>
<reference evidence="4 5" key="1">
    <citation type="submission" date="2019-10" db="EMBL/GenBank/DDBJ databases">
        <title>Evaluation of single-gene subtyping targets for Pseudomonas.</title>
        <authorList>
            <person name="Reichler S.J."/>
            <person name="Orsi R.H."/>
            <person name="Wiedmann M."/>
            <person name="Martin N.H."/>
            <person name="Murphy S.I."/>
        </authorList>
    </citation>
    <scope>NUCLEOTIDE SEQUENCE [LARGE SCALE GENOMIC DNA]</scope>
    <source>
        <strain evidence="3 4">FSL R10-2107</strain>
        <strain evidence="2 5">FSL R10-3254</strain>
    </source>
</reference>
<dbReference type="Pfam" id="PF20274">
    <property type="entry name" value="cREC_REC"/>
    <property type="match status" value="1"/>
</dbReference>
<name>A0A7X1YAL0_9PSED</name>
<dbReference type="InterPro" id="IPR046909">
    <property type="entry name" value="cREC_REC"/>
</dbReference>
<sequence>MKVYLDDLRPAPKGWIRCYWPDEVIELLKKGLVAELSLDHDLGDDKRGTGYDVILWIERAIALHQFRPPLILIHSANPAAALRMARGIDSINNLLAGKTCHGADIISVEKYSLTEEK</sequence>
<evidence type="ECO:0000313" key="4">
    <source>
        <dbReference type="Proteomes" id="UP000470186"/>
    </source>
</evidence>